<keyword evidence="1" id="KW-0472">Membrane</keyword>
<dbReference type="RefSeq" id="XP_046015432.1">
    <property type="nucleotide sequence ID" value="XM_046153249.1"/>
</dbReference>
<evidence type="ECO:0000256" key="1">
    <source>
        <dbReference type="SAM" id="Phobius"/>
    </source>
</evidence>
<dbReference type="EMBL" id="JAGTJQ010000003">
    <property type="protein sequence ID" value="KAH7035339.1"/>
    <property type="molecule type" value="Genomic_DNA"/>
</dbReference>
<dbReference type="Proteomes" id="UP000756346">
    <property type="component" value="Unassembled WGS sequence"/>
</dbReference>
<gene>
    <name evidence="2" type="ORF">B0I36DRAFT_318124</name>
</gene>
<dbReference type="GeneID" id="70182795"/>
<keyword evidence="3" id="KW-1185">Reference proteome</keyword>
<dbReference type="AlphaFoldDB" id="A0A9P9BT75"/>
<evidence type="ECO:0000313" key="2">
    <source>
        <dbReference type="EMBL" id="KAH7035339.1"/>
    </source>
</evidence>
<proteinExistence type="predicted"/>
<accession>A0A9P9BT75</accession>
<protein>
    <submittedName>
        <fullName evidence="2">Uncharacterized protein</fullName>
    </submittedName>
</protein>
<reference evidence="2" key="1">
    <citation type="journal article" date="2021" name="Nat. Commun.">
        <title>Genetic determinants of endophytism in the Arabidopsis root mycobiome.</title>
        <authorList>
            <person name="Mesny F."/>
            <person name="Miyauchi S."/>
            <person name="Thiergart T."/>
            <person name="Pickel B."/>
            <person name="Atanasova L."/>
            <person name="Karlsson M."/>
            <person name="Huettel B."/>
            <person name="Barry K.W."/>
            <person name="Haridas S."/>
            <person name="Chen C."/>
            <person name="Bauer D."/>
            <person name="Andreopoulos W."/>
            <person name="Pangilinan J."/>
            <person name="LaButti K."/>
            <person name="Riley R."/>
            <person name="Lipzen A."/>
            <person name="Clum A."/>
            <person name="Drula E."/>
            <person name="Henrissat B."/>
            <person name="Kohler A."/>
            <person name="Grigoriev I.V."/>
            <person name="Martin F.M."/>
            <person name="Hacquard S."/>
        </authorList>
    </citation>
    <scope>NUCLEOTIDE SEQUENCE</scope>
    <source>
        <strain evidence="2">MPI-CAGE-CH-0230</strain>
    </source>
</reference>
<evidence type="ECO:0000313" key="3">
    <source>
        <dbReference type="Proteomes" id="UP000756346"/>
    </source>
</evidence>
<name>A0A9P9BT75_9PEZI</name>
<keyword evidence="1" id="KW-1133">Transmembrane helix</keyword>
<sequence>MARACQGTSSQGTTARVPRLFASGWLGLLGVWTVRNRAAVMGFCFVMALGDVTVGLVRTA</sequence>
<feature type="transmembrane region" description="Helical" evidence="1">
    <location>
        <begin position="38"/>
        <end position="57"/>
    </location>
</feature>
<keyword evidence="1" id="KW-0812">Transmembrane</keyword>
<comment type="caution">
    <text evidence="2">The sequence shown here is derived from an EMBL/GenBank/DDBJ whole genome shotgun (WGS) entry which is preliminary data.</text>
</comment>
<organism evidence="2 3">
    <name type="scientific">Microdochium trichocladiopsis</name>
    <dbReference type="NCBI Taxonomy" id="1682393"/>
    <lineage>
        <taxon>Eukaryota</taxon>
        <taxon>Fungi</taxon>
        <taxon>Dikarya</taxon>
        <taxon>Ascomycota</taxon>
        <taxon>Pezizomycotina</taxon>
        <taxon>Sordariomycetes</taxon>
        <taxon>Xylariomycetidae</taxon>
        <taxon>Xylariales</taxon>
        <taxon>Microdochiaceae</taxon>
        <taxon>Microdochium</taxon>
    </lineage>
</organism>